<dbReference type="EMBL" id="JAHLUH010000011">
    <property type="protein sequence ID" value="KAG7725930.1"/>
    <property type="molecule type" value="Genomic_DNA"/>
</dbReference>
<evidence type="ECO:0000313" key="2">
    <source>
        <dbReference type="EMBL" id="KAG7725930.1"/>
    </source>
</evidence>
<evidence type="ECO:0000259" key="1">
    <source>
        <dbReference type="Pfam" id="PF10444"/>
    </source>
</evidence>
<comment type="caution">
    <text evidence="2">The sequence shown here is derived from an EMBL/GenBank/DDBJ whole genome shotgun (WGS) entry which is preliminary data.</text>
</comment>
<name>A0AAN6D3D9_9ASCO</name>
<protein>
    <recommendedName>
        <fullName evidence="1">Borealin N-terminal domain-containing protein</fullName>
    </recommendedName>
</protein>
<dbReference type="AlphaFoldDB" id="A0AAN6D3D9"/>
<dbReference type="InterPro" id="IPR018851">
    <property type="entry name" value="Borealin_N"/>
</dbReference>
<accession>A0AAN6D3D9</accession>
<organism evidence="2 3">
    <name type="scientific">Ogataea haglerorum</name>
    <dbReference type="NCBI Taxonomy" id="1937702"/>
    <lineage>
        <taxon>Eukaryota</taxon>
        <taxon>Fungi</taxon>
        <taxon>Dikarya</taxon>
        <taxon>Ascomycota</taxon>
        <taxon>Saccharomycotina</taxon>
        <taxon>Pichiomycetes</taxon>
        <taxon>Pichiales</taxon>
        <taxon>Pichiaceae</taxon>
        <taxon>Ogataea</taxon>
    </lineage>
</organism>
<feature type="domain" description="Borealin N-terminal" evidence="1">
    <location>
        <begin position="13"/>
        <end position="68"/>
    </location>
</feature>
<reference evidence="2" key="1">
    <citation type="journal article" date="2021" name="G3 (Bethesda)">
        <title>Genomic diversity, chromosomal rearrangements, and interspecies hybridization in the ogataea polymorpha species complex.</title>
        <authorList>
            <person name="Hanson S.J."/>
            <person name="Cinneide E.O."/>
            <person name="Salzberg L.I."/>
            <person name="Wolfe K.H."/>
            <person name="McGowan J."/>
            <person name="Fitzpatrick D.A."/>
            <person name="Matlin K."/>
        </authorList>
    </citation>
    <scope>NUCLEOTIDE SEQUENCE</scope>
    <source>
        <strain evidence="2">83-405-1</strain>
    </source>
</reference>
<gene>
    <name evidence="2" type="ORF">KL933_003978</name>
</gene>
<evidence type="ECO:0000313" key="3">
    <source>
        <dbReference type="Proteomes" id="UP000738402"/>
    </source>
</evidence>
<sequence>MASSGPPRLSKVHKQRLIQRFKRETAGREQLLRQAGGRQAEEISLKVKNRLNKILRKFWDIKIRDILEVEREMPLDQLTLLKVLRQLEIPSSASAV</sequence>
<proteinExistence type="predicted"/>
<dbReference type="Proteomes" id="UP000738402">
    <property type="component" value="Unassembled WGS sequence"/>
</dbReference>
<dbReference type="Pfam" id="PF10444">
    <property type="entry name" value="Nbl1_Borealin_N"/>
    <property type="match status" value="1"/>
</dbReference>